<dbReference type="Pfam" id="PF00106">
    <property type="entry name" value="adh_short"/>
    <property type="match status" value="1"/>
</dbReference>
<evidence type="ECO:0000259" key="3">
    <source>
        <dbReference type="SMART" id="SM00822"/>
    </source>
</evidence>
<keyword evidence="5" id="KW-1185">Reference proteome</keyword>
<gene>
    <name evidence="4" type="ORF">FBZ90_11496</name>
</gene>
<name>A0A560GVI7_9PROT</name>
<comment type="similarity">
    <text evidence="1 2">Belongs to the short-chain dehydrogenases/reductases (SDR) family.</text>
</comment>
<dbReference type="InterPro" id="IPR036291">
    <property type="entry name" value="NAD(P)-bd_dom_sf"/>
</dbReference>
<accession>A0A560GVI7</accession>
<dbReference type="Gene3D" id="3.40.50.720">
    <property type="entry name" value="NAD(P)-binding Rossmann-like Domain"/>
    <property type="match status" value="1"/>
</dbReference>
<dbReference type="SMART" id="SM00822">
    <property type="entry name" value="PKS_KR"/>
    <property type="match status" value="1"/>
</dbReference>
<dbReference type="RefSeq" id="WP_145735052.1">
    <property type="nucleotide sequence ID" value="NZ_VITR01000014.1"/>
</dbReference>
<evidence type="ECO:0000256" key="1">
    <source>
        <dbReference type="ARBA" id="ARBA00006484"/>
    </source>
</evidence>
<evidence type="ECO:0000313" key="4">
    <source>
        <dbReference type="EMBL" id="TWB37609.1"/>
    </source>
</evidence>
<evidence type="ECO:0000313" key="5">
    <source>
        <dbReference type="Proteomes" id="UP000315751"/>
    </source>
</evidence>
<comment type="caution">
    <text evidence="4">The sequence shown here is derived from an EMBL/GenBank/DDBJ whole genome shotgun (WGS) entry which is preliminary data.</text>
</comment>
<dbReference type="CDD" id="cd05233">
    <property type="entry name" value="SDR_c"/>
    <property type="match status" value="1"/>
</dbReference>
<dbReference type="OrthoDB" id="9793325at2"/>
<sequence length="264" mass="27599">MQIDLKGQTAIVTGSTAGIGFAIALGLAKAGASLILNGRSQATVTAAVAKLNELVPGADARGVAADVSTAEGAAALLEAMPQADILVNNAGIFEPKDFFETPDEDWTRMFEVNVLSGVRLSRAYLKGMLERNQGRVIFISSESGLNIPVEMIHYGFSKTAQLAVSRGLAKLTRGSKVTVNAVLPGPTLSEGVEAMLKEQVAKTGKPIEEVGADFVRAFRPTSLIQRTATVEEVANMVVYTCSPFASATNGAALRVDGGVVDFIA</sequence>
<dbReference type="PANTHER" id="PTHR42879">
    <property type="entry name" value="3-OXOACYL-(ACYL-CARRIER-PROTEIN) REDUCTASE"/>
    <property type="match status" value="1"/>
</dbReference>
<dbReference type="PRINTS" id="PR00080">
    <property type="entry name" value="SDRFAMILY"/>
</dbReference>
<dbReference type="InterPro" id="IPR057326">
    <property type="entry name" value="KR_dom"/>
</dbReference>
<dbReference type="Proteomes" id="UP000315751">
    <property type="component" value="Unassembled WGS sequence"/>
</dbReference>
<proteinExistence type="inferred from homology"/>
<feature type="domain" description="Ketoreductase" evidence="3">
    <location>
        <begin position="8"/>
        <end position="191"/>
    </location>
</feature>
<reference evidence="4 5" key="1">
    <citation type="submission" date="2019-06" db="EMBL/GenBank/DDBJ databases">
        <title>Genomic Encyclopedia of Type Strains, Phase IV (KMG-V): Genome sequencing to study the core and pangenomes of soil and plant-associated prokaryotes.</title>
        <authorList>
            <person name="Whitman W."/>
        </authorList>
    </citation>
    <scope>NUCLEOTIDE SEQUENCE [LARGE SCALE GENOMIC DNA]</scope>
    <source>
        <strain evidence="4 5">BR 11622</strain>
    </source>
</reference>
<dbReference type="AlphaFoldDB" id="A0A560GVI7"/>
<dbReference type="EMBL" id="VITR01000014">
    <property type="protein sequence ID" value="TWB37609.1"/>
    <property type="molecule type" value="Genomic_DNA"/>
</dbReference>
<dbReference type="InterPro" id="IPR002347">
    <property type="entry name" value="SDR_fam"/>
</dbReference>
<dbReference type="PRINTS" id="PR00081">
    <property type="entry name" value="GDHRDH"/>
</dbReference>
<organism evidence="4 5">
    <name type="scientific">Nitrospirillum amazonense</name>
    <dbReference type="NCBI Taxonomy" id="28077"/>
    <lineage>
        <taxon>Bacteria</taxon>
        <taxon>Pseudomonadati</taxon>
        <taxon>Pseudomonadota</taxon>
        <taxon>Alphaproteobacteria</taxon>
        <taxon>Rhodospirillales</taxon>
        <taxon>Azospirillaceae</taxon>
        <taxon>Nitrospirillum</taxon>
    </lineage>
</organism>
<protein>
    <submittedName>
        <fullName evidence="4">NAD(P)-dependent dehydrogenase (Short-subunit alcohol dehydrogenase family)</fullName>
    </submittedName>
</protein>
<evidence type="ECO:0000256" key="2">
    <source>
        <dbReference type="RuleBase" id="RU000363"/>
    </source>
</evidence>
<dbReference type="SUPFAM" id="SSF51735">
    <property type="entry name" value="NAD(P)-binding Rossmann-fold domains"/>
    <property type="match status" value="1"/>
</dbReference>
<dbReference type="InterPro" id="IPR050259">
    <property type="entry name" value="SDR"/>
</dbReference>
<dbReference type="FunFam" id="3.40.50.720:FF:000084">
    <property type="entry name" value="Short-chain dehydrogenase reductase"/>
    <property type="match status" value="1"/>
</dbReference>